<dbReference type="EnsemblMetazoa" id="CLYHEMT026284.1">
    <property type="protein sequence ID" value="CLYHEMP026284.1"/>
    <property type="gene ID" value="CLYHEMG026284"/>
</dbReference>
<proteinExistence type="predicted"/>
<sequence>MVIATVTVAATAGVAGAIVIGSGTATVSVGAGGAAATTTVASGVGGAGAIGAGSTTAAVVRGLGYNTLMGLAGTVGNMGPSGLIAMGPSGWITIGANCEPKSNINWDCWKPILHEEDNSKSTGILLKELAADERVKTISFENDNIHLTVENIWNEKFQLSLVQLPEPVGGGIAFHAERI</sequence>
<reference evidence="1" key="1">
    <citation type="submission" date="2021-01" db="UniProtKB">
        <authorList>
            <consortium name="EnsemblMetazoa"/>
        </authorList>
    </citation>
    <scope>IDENTIFICATION</scope>
</reference>
<evidence type="ECO:0000313" key="2">
    <source>
        <dbReference type="Proteomes" id="UP000594262"/>
    </source>
</evidence>
<organism evidence="1 2">
    <name type="scientific">Clytia hemisphaerica</name>
    <dbReference type="NCBI Taxonomy" id="252671"/>
    <lineage>
        <taxon>Eukaryota</taxon>
        <taxon>Metazoa</taxon>
        <taxon>Cnidaria</taxon>
        <taxon>Hydrozoa</taxon>
        <taxon>Hydroidolina</taxon>
        <taxon>Leptothecata</taxon>
        <taxon>Obeliida</taxon>
        <taxon>Clytiidae</taxon>
        <taxon>Clytia</taxon>
    </lineage>
</organism>
<dbReference type="Proteomes" id="UP000594262">
    <property type="component" value="Unplaced"/>
</dbReference>
<keyword evidence="2" id="KW-1185">Reference proteome</keyword>
<protein>
    <submittedName>
        <fullName evidence="1">Uncharacterized protein</fullName>
    </submittedName>
</protein>
<name>A0A7M5WM94_9CNID</name>
<accession>A0A7M5WM94</accession>
<dbReference type="AlphaFoldDB" id="A0A7M5WM94"/>
<evidence type="ECO:0000313" key="1">
    <source>
        <dbReference type="EnsemblMetazoa" id="CLYHEMP011014.1"/>
    </source>
</evidence>
<dbReference type="OrthoDB" id="3553439at2759"/>
<dbReference type="EnsemblMetazoa" id="CLYHEMT011014.1">
    <property type="protein sequence ID" value="CLYHEMP011014.1"/>
    <property type="gene ID" value="CLYHEMG011014"/>
</dbReference>